<evidence type="ECO:0000313" key="3">
    <source>
        <dbReference type="Proteomes" id="UP001159641"/>
    </source>
</evidence>
<dbReference type="Proteomes" id="UP001159641">
    <property type="component" value="Unassembled WGS sequence"/>
</dbReference>
<feature type="region of interest" description="Disordered" evidence="1">
    <location>
        <begin position="201"/>
        <end position="224"/>
    </location>
</feature>
<dbReference type="EMBL" id="JAIQCJ010001387">
    <property type="protein sequence ID" value="KAJ8789974.1"/>
    <property type="molecule type" value="Genomic_DNA"/>
</dbReference>
<evidence type="ECO:0000313" key="2">
    <source>
        <dbReference type="EMBL" id="KAJ8789974.1"/>
    </source>
</evidence>
<name>A0AB34HEQ8_ESCRO</name>
<reference evidence="2 3" key="1">
    <citation type="submission" date="2022-11" db="EMBL/GenBank/DDBJ databases">
        <title>Whole genome sequence of Eschrichtius robustus ER-17-0199.</title>
        <authorList>
            <person name="Bruniche-Olsen A."/>
            <person name="Black A.N."/>
            <person name="Fields C.J."/>
            <person name="Walden K."/>
            <person name="Dewoody J.A."/>
        </authorList>
    </citation>
    <scope>NUCLEOTIDE SEQUENCE [LARGE SCALE GENOMIC DNA]</scope>
    <source>
        <strain evidence="2">ER-17-0199</strain>
        <tissue evidence="2">Blubber</tissue>
    </source>
</reference>
<sequence length="224" mass="23342">MFFQKQIHTKMFDNSSVTCFHYAGKESGADSTRAACGMLPRAGPSGTRLTSAAAGIRGAPRSEAGLCRRALQATAGSQLGAAEARRPLPRASSALRRPGRRRAWSSERGARTDAGTDARGRPRLRGAGTGNPAGLLRAGGPAGGAGQVWAGPRPRGPRVFQSLAQRAAGARVPARELLGGDRGQREEGATATQRRCWKLERGRSPREMGVGPTLRAAAAAPLGV</sequence>
<feature type="region of interest" description="Disordered" evidence="1">
    <location>
        <begin position="77"/>
        <end position="135"/>
    </location>
</feature>
<accession>A0AB34HEQ8</accession>
<dbReference type="AlphaFoldDB" id="A0AB34HEQ8"/>
<keyword evidence="3" id="KW-1185">Reference proteome</keyword>
<organism evidence="2 3">
    <name type="scientific">Eschrichtius robustus</name>
    <name type="common">California gray whale</name>
    <name type="synonym">Eschrichtius gibbosus</name>
    <dbReference type="NCBI Taxonomy" id="9764"/>
    <lineage>
        <taxon>Eukaryota</taxon>
        <taxon>Metazoa</taxon>
        <taxon>Chordata</taxon>
        <taxon>Craniata</taxon>
        <taxon>Vertebrata</taxon>
        <taxon>Euteleostomi</taxon>
        <taxon>Mammalia</taxon>
        <taxon>Eutheria</taxon>
        <taxon>Laurasiatheria</taxon>
        <taxon>Artiodactyla</taxon>
        <taxon>Whippomorpha</taxon>
        <taxon>Cetacea</taxon>
        <taxon>Mysticeti</taxon>
        <taxon>Eschrichtiidae</taxon>
        <taxon>Eschrichtius</taxon>
    </lineage>
</organism>
<protein>
    <submittedName>
        <fullName evidence="2">Uncharacterized protein</fullName>
    </submittedName>
</protein>
<feature type="compositionally biased region" description="Basic and acidic residues" evidence="1">
    <location>
        <begin position="104"/>
        <end position="120"/>
    </location>
</feature>
<comment type="caution">
    <text evidence="2">The sequence shown here is derived from an EMBL/GenBank/DDBJ whole genome shotgun (WGS) entry which is preliminary data.</text>
</comment>
<proteinExistence type="predicted"/>
<gene>
    <name evidence="2" type="ORF">J1605_021672</name>
</gene>
<evidence type="ECO:0000256" key="1">
    <source>
        <dbReference type="SAM" id="MobiDB-lite"/>
    </source>
</evidence>